<protein>
    <submittedName>
        <fullName evidence="1">Uncharacterized protein</fullName>
    </submittedName>
</protein>
<evidence type="ECO:0000313" key="1">
    <source>
        <dbReference type="EMBL" id="KAI9916332.1"/>
    </source>
</evidence>
<organism evidence="1 2">
    <name type="scientific">Peronosclerospora sorghi</name>
    <dbReference type="NCBI Taxonomy" id="230839"/>
    <lineage>
        <taxon>Eukaryota</taxon>
        <taxon>Sar</taxon>
        <taxon>Stramenopiles</taxon>
        <taxon>Oomycota</taxon>
        <taxon>Peronosporomycetes</taxon>
        <taxon>Peronosporales</taxon>
        <taxon>Peronosporaceae</taxon>
        <taxon>Peronosclerospora</taxon>
    </lineage>
</organism>
<name>A0ACC0WD35_9STRA</name>
<sequence>MFVKFTRRGSVMVWVIVVMDRMKKKERQVIDPKPTRAREPQRNSRRKLWLKKRQEIINGDIATYIEKQKAEKKYHLNNARRKNAESHVDGKSSEQKLWILVMALPLSFSTMAPYGTLFLSHSLCFDCSMCLLSVQYLIRSLVH</sequence>
<dbReference type="EMBL" id="CM047581">
    <property type="protein sequence ID" value="KAI9916332.1"/>
    <property type="molecule type" value="Genomic_DNA"/>
</dbReference>
<gene>
    <name evidence="1" type="ORF">PsorP6_017973</name>
</gene>
<keyword evidence="2" id="KW-1185">Reference proteome</keyword>
<reference evidence="1 2" key="1">
    <citation type="journal article" date="2022" name="bioRxiv">
        <title>The genome of the oomycete Peronosclerospora sorghi, a cosmopolitan pathogen of maize and sorghum, is inflated with dispersed pseudogenes.</title>
        <authorList>
            <person name="Fletcher K."/>
            <person name="Martin F."/>
            <person name="Isakeit T."/>
            <person name="Cavanaugh K."/>
            <person name="Magill C."/>
            <person name="Michelmore R."/>
        </authorList>
    </citation>
    <scope>NUCLEOTIDE SEQUENCE [LARGE SCALE GENOMIC DNA]</scope>
    <source>
        <strain evidence="1">P6</strain>
    </source>
</reference>
<comment type="caution">
    <text evidence="1">The sequence shown here is derived from an EMBL/GenBank/DDBJ whole genome shotgun (WGS) entry which is preliminary data.</text>
</comment>
<proteinExistence type="predicted"/>
<evidence type="ECO:0000313" key="2">
    <source>
        <dbReference type="Proteomes" id="UP001163321"/>
    </source>
</evidence>
<dbReference type="Proteomes" id="UP001163321">
    <property type="component" value="Chromosome 2"/>
</dbReference>
<accession>A0ACC0WD35</accession>